<dbReference type="OrthoDB" id="15316at2"/>
<dbReference type="EMBL" id="RCCJ01000001">
    <property type="protein sequence ID" value="RLJ70669.1"/>
    <property type="molecule type" value="Genomic_DNA"/>
</dbReference>
<evidence type="ECO:0008006" key="3">
    <source>
        <dbReference type="Google" id="ProtNLM"/>
    </source>
</evidence>
<dbReference type="AlphaFoldDB" id="A0A497XRF0"/>
<dbReference type="RefSeq" id="WP_121010713.1">
    <property type="nucleotide sequence ID" value="NZ_RCCJ01000001.1"/>
</dbReference>
<evidence type="ECO:0000313" key="1">
    <source>
        <dbReference type="EMBL" id="RLJ70669.1"/>
    </source>
</evidence>
<evidence type="ECO:0000313" key="2">
    <source>
        <dbReference type="Proteomes" id="UP000267841"/>
    </source>
</evidence>
<keyword evidence="2" id="KW-1185">Reference proteome</keyword>
<organism evidence="1 2">
    <name type="scientific">Hydrogenivirga caldilitoris</name>
    <dbReference type="NCBI Taxonomy" id="246264"/>
    <lineage>
        <taxon>Bacteria</taxon>
        <taxon>Pseudomonadati</taxon>
        <taxon>Aquificota</taxon>
        <taxon>Aquificia</taxon>
        <taxon>Aquificales</taxon>
        <taxon>Aquificaceae</taxon>
        <taxon>Hydrogenivirga</taxon>
    </lineage>
</organism>
<accession>A0A497XRF0</accession>
<name>A0A497XRF0_9AQUI</name>
<protein>
    <recommendedName>
        <fullName evidence="3">Tetratricopeptide repeat protein</fullName>
    </recommendedName>
</protein>
<reference evidence="1 2" key="1">
    <citation type="submission" date="2018-10" db="EMBL/GenBank/DDBJ databases">
        <title>Genomic Encyclopedia of Archaeal and Bacterial Type Strains, Phase II (KMG-II): from individual species to whole genera.</title>
        <authorList>
            <person name="Goeker M."/>
        </authorList>
    </citation>
    <scope>NUCLEOTIDE SEQUENCE [LARGE SCALE GENOMIC DNA]</scope>
    <source>
        <strain evidence="1 2">DSM 16510</strain>
    </source>
</reference>
<gene>
    <name evidence="1" type="ORF">BCF55_0950</name>
</gene>
<proteinExistence type="predicted"/>
<dbReference type="Proteomes" id="UP000267841">
    <property type="component" value="Unassembled WGS sequence"/>
</dbReference>
<sequence>MRVKFRISLYLEGKKLKKTDLKNRKDPLSIGMRYITEFKYLEATKWLLLAPDSYEKYALLGLINLALGQVEQAREFFSALEDAERETPLKVVIEIPEKDKRIEVQNISDIAGVLGFTP</sequence>
<comment type="caution">
    <text evidence="1">The sequence shown here is derived from an EMBL/GenBank/DDBJ whole genome shotgun (WGS) entry which is preliminary data.</text>
</comment>